<comment type="caution">
    <text evidence="3">The sequence shown here is derived from an EMBL/GenBank/DDBJ whole genome shotgun (WGS) entry which is preliminary data.</text>
</comment>
<dbReference type="EMBL" id="CAKKNE010000006">
    <property type="protein sequence ID" value="CAH0380025.1"/>
    <property type="molecule type" value="Genomic_DNA"/>
</dbReference>
<organism evidence="3 4">
    <name type="scientific">Pelagomonas calceolata</name>
    <dbReference type="NCBI Taxonomy" id="35677"/>
    <lineage>
        <taxon>Eukaryota</taxon>
        <taxon>Sar</taxon>
        <taxon>Stramenopiles</taxon>
        <taxon>Ochrophyta</taxon>
        <taxon>Pelagophyceae</taxon>
        <taxon>Pelagomonadales</taxon>
        <taxon>Pelagomonadaceae</taxon>
        <taxon>Pelagomonas</taxon>
    </lineage>
</organism>
<name>A0A8J2T342_9STRA</name>
<reference evidence="3" key="1">
    <citation type="submission" date="2021-11" db="EMBL/GenBank/DDBJ databases">
        <authorList>
            <consortium name="Genoscope - CEA"/>
            <person name="William W."/>
        </authorList>
    </citation>
    <scope>NUCLEOTIDE SEQUENCE</scope>
</reference>
<keyword evidence="4" id="KW-1185">Reference proteome</keyword>
<evidence type="ECO:0000256" key="2">
    <source>
        <dbReference type="SAM" id="MobiDB-lite"/>
    </source>
</evidence>
<gene>
    <name evidence="3" type="ORF">PECAL_6P16620</name>
</gene>
<feature type="compositionally biased region" description="Basic residues" evidence="2">
    <location>
        <begin position="290"/>
        <end position="300"/>
    </location>
</feature>
<dbReference type="AlphaFoldDB" id="A0A8J2T342"/>
<feature type="coiled-coil region" evidence="1">
    <location>
        <begin position="145"/>
        <end position="194"/>
    </location>
</feature>
<keyword evidence="1" id="KW-0175">Coiled coil</keyword>
<feature type="region of interest" description="Disordered" evidence="2">
    <location>
        <begin position="433"/>
        <end position="458"/>
    </location>
</feature>
<proteinExistence type="predicted"/>
<feature type="region of interest" description="Disordered" evidence="2">
    <location>
        <begin position="501"/>
        <end position="521"/>
    </location>
</feature>
<protein>
    <submittedName>
        <fullName evidence="3">Uncharacterized protein</fullName>
    </submittedName>
</protein>
<dbReference type="Proteomes" id="UP000789595">
    <property type="component" value="Unassembled WGS sequence"/>
</dbReference>
<accession>A0A8J2T342</accession>
<evidence type="ECO:0000313" key="4">
    <source>
        <dbReference type="Proteomes" id="UP000789595"/>
    </source>
</evidence>
<sequence>MATEAEEIDPLAAEQARLAVTSFRRTVVHAAHADEERALIAWSKKNRQARAKIRKRRDVQFETFKFAQKRLSDNRDALQQLDRRVRETNRLSLAKRRQIEDEAASMAAQQAQEMLIIDAATRASEEERRLLQDFAEKREGTQAELVATHALCEDLERQRRQEQEEHSRKVARDKRQLEKTAEEALLAARRAELAKTKARLSRNTRQQVVEMERMDGEMVLHREEMVRFCVCSMAWSFHAIDARLPASTHWLVSTQVRLRGEIDVLEADAAQLKTRLKDARRRQGAAARRMTTKRKMRRQRRPVLQVASPENRYKAADDASVRCRLSAARADRDSKLAESEKLQELQEEVRNASTFEVTALLSAARRRLPPCTPGSSTATLNQVRRAWADLDRQQRDGFVSDVFEELFERQQSVVVEDSGSPGKDILEEEATFASRDASHVSEPTLASGSYASGRTGDKTYETGATGAVARAPDHERDAISLLSVDEISGLADDDTLIAEARKRASKGGLTPVKPWSKKSSR</sequence>
<feature type="region of interest" description="Disordered" evidence="2">
    <location>
        <begin position="278"/>
        <end position="300"/>
    </location>
</feature>
<evidence type="ECO:0000313" key="3">
    <source>
        <dbReference type="EMBL" id="CAH0380025.1"/>
    </source>
</evidence>
<evidence type="ECO:0000256" key="1">
    <source>
        <dbReference type="SAM" id="Coils"/>
    </source>
</evidence>